<feature type="region of interest" description="Disordered" evidence="2">
    <location>
        <begin position="121"/>
        <end position="144"/>
    </location>
</feature>
<dbReference type="PROSITE" id="PS50158">
    <property type="entry name" value="ZF_CCHC"/>
    <property type="match status" value="1"/>
</dbReference>
<dbReference type="InterPro" id="IPR001878">
    <property type="entry name" value="Znf_CCHC"/>
</dbReference>
<dbReference type="Proteomes" id="UP000591131">
    <property type="component" value="Unassembled WGS sequence"/>
</dbReference>
<name>A0A7J6KJP1_PERCH</name>
<evidence type="ECO:0000313" key="4">
    <source>
        <dbReference type="EMBL" id="KAF4647170.1"/>
    </source>
</evidence>
<dbReference type="EMBL" id="JAAPAO010002804">
    <property type="protein sequence ID" value="KAF4647170.1"/>
    <property type="molecule type" value="Genomic_DNA"/>
</dbReference>
<feature type="compositionally biased region" description="Basic and acidic residues" evidence="2">
    <location>
        <begin position="121"/>
        <end position="139"/>
    </location>
</feature>
<feature type="domain" description="CCHC-type" evidence="3">
    <location>
        <begin position="106"/>
        <end position="121"/>
    </location>
</feature>
<dbReference type="AlphaFoldDB" id="A0A7J6KJP1"/>
<evidence type="ECO:0000313" key="5">
    <source>
        <dbReference type="Proteomes" id="UP000591131"/>
    </source>
</evidence>
<dbReference type="GO" id="GO:0008270">
    <property type="term" value="F:zinc ion binding"/>
    <property type="evidence" value="ECO:0007669"/>
    <property type="project" value="UniProtKB-KW"/>
</dbReference>
<keyword evidence="1" id="KW-0479">Metal-binding</keyword>
<keyword evidence="1" id="KW-0862">Zinc</keyword>
<feature type="non-terminal residue" evidence="4">
    <location>
        <position position="1"/>
    </location>
</feature>
<accession>A0A7J6KJP1</accession>
<dbReference type="GO" id="GO:0003676">
    <property type="term" value="F:nucleic acid binding"/>
    <property type="evidence" value="ECO:0007669"/>
    <property type="project" value="InterPro"/>
</dbReference>
<evidence type="ECO:0000256" key="2">
    <source>
        <dbReference type="SAM" id="MobiDB-lite"/>
    </source>
</evidence>
<keyword evidence="5" id="KW-1185">Reference proteome</keyword>
<keyword evidence="1" id="KW-0863">Zinc-finger</keyword>
<evidence type="ECO:0000259" key="3">
    <source>
        <dbReference type="PROSITE" id="PS50158"/>
    </source>
</evidence>
<evidence type="ECO:0000256" key="1">
    <source>
        <dbReference type="PROSITE-ProRule" id="PRU00047"/>
    </source>
</evidence>
<dbReference type="Pfam" id="PF00098">
    <property type="entry name" value="zf-CCHC"/>
    <property type="match status" value="1"/>
</dbReference>
<sequence length="223" mass="23893">DGELRKQFLQGLSPGLMGKLRASYGPRLYSKSLEKIADSASYYEAEYLAERGDRPQIPLGRPGEFRQGKGFPRPGPQVSSSPLKSQTSSASAGESKSLTWSGGAPRCYSCQQLGHLQRECPLRKTARDPKDGESKDRTKGSAAEAKQGIVTVQIGANAAEAEEKHYGQALTSSTLYSVGRSDTVPEIVCDIGQSGTYDQKVLLDTGAGCSLIGAEYANQLIKE</sequence>
<protein>
    <recommendedName>
        <fullName evidence="3">CCHC-type domain-containing protein</fullName>
    </recommendedName>
</protein>
<feature type="region of interest" description="Disordered" evidence="2">
    <location>
        <begin position="51"/>
        <end position="101"/>
    </location>
</feature>
<dbReference type="SMART" id="SM00343">
    <property type="entry name" value="ZnF_C2HC"/>
    <property type="match status" value="1"/>
</dbReference>
<comment type="caution">
    <text evidence="4">The sequence shown here is derived from an EMBL/GenBank/DDBJ whole genome shotgun (WGS) entry which is preliminary data.</text>
</comment>
<feature type="non-terminal residue" evidence="4">
    <location>
        <position position="223"/>
    </location>
</feature>
<dbReference type="OrthoDB" id="5870588at2759"/>
<gene>
    <name evidence="4" type="ORF">FOL47_004997</name>
</gene>
<dbReference type="Gene3D" id="4.10.60.10">
    <property type="entry name" value="Zinc finger, CCHC-type"/>
    <property type="match status" value="1"/>
</dbReference>
<dbReference type="SUPFAM" id="SSF57756">
    <property type="entry name" value="Retrovirus zinc finger-like domains"/>
    <property type="match status" value="1"/>
</dbReference>
<dbReference type="InterPro" id="IPR036875">
    <property type="entry name" value="Znf_CCHC_sf"/>
</dbReference>
<proteinExistence type="predicted"/>
<feature type="compositionally biased region" description="Polar residues" evidence="2">
    <location>
        <begin position="77"/>
        <end position="100"/>
    </location>
</feature>
<organism evidence="4 5">
    <name type="scientific">Perkinsus chesapeaki</name>
    <name type="common">Clam parasite</name>
    <name type="synonym">Perkinsus andrewsi</name>
    <dbReference type="NCBI Taxonomy" id="330153"/>
    <lineage>
        <taxon>Eukaryota</taxon>
        <taxon>Sar</taxon>
        <taxon>Alveolata</taxon>
        <taxon>Perkinsozoa</taxon>
        <taxon>Perkinsea</taxon>
        <taxon>Perkinsida</taxon>
        <taxon>Perkinsidae</taxon>
        <taxon>Perkinsus</taxon>
    </lineage>
</organism>
<reference evidence="4 5" key="1">
    <citation type="submission" date="2020-04" db="EMBL/GenBank/DDBJ databases">
        <title>Perkinsus chesapeaki whole genome sequence.</title>
        <authorList>
            <person name="Bogema D.R."/>
        </authorList>
    </citation>
    <scope>NUCLEOTIDE SEQUENCE [LARGE SCALE GENOMIC DNA]</scope>
    <source>
        <strain evidence="4">ATCC PRA-425</strain>
    </source>
</reference>